<keyword evidence="2" id="KW-1133">Transmembrane helix</keyword>
<evidence type="ECO:0000313" key="3">
    <source>
        <dbReference type="EMBL" id="KAK9090481.1"/>
    </source>
</evidence>
<keyword evidence="2" id="KW-0472">Membrane</keyword>
<dbReference type="PANTHER" id="PTHR33982">
    <property type="entry name" value="OUTER ENVELOPE MEMBRANE PROTEIN 7-RELATED"/>
    <property type="match status" value="1"/>
</dbReference>
<evidence type="ECO:0000256" key="2">
    <source>
        <dbReference type="SAM" id="Phobius"/>
    </source>
</evidence>
<accession>A0AAP0HN66</accession>
<gene>
    <name evidence="3" type="ORF">Sjap_023658</name>
</gene>
<keyword evidence="2" id="KW-0812">Transmembrane</keyword>
<dbReference type="InterPro" id="IPR038944">
    <property type="entry name" value="OEP7-like"/>
</dbReference>
<dbReference type="EMBL" id="JBBNAE010000010">
    <property type="protein sequence ID" value="KAK9090481.1"/>
    <property type="molecule type" value="Genomic_DNA"/>
</dbReference>
<reference evidence="3 4" key="1">
    <citation type="submission" date="2024-01" db="EMBL/GenBank/DDBJ databases">
        <title>Genome assemblies of Stephania.</title>
        <authorList>
            <person name="Yang L."/>
        </authorList>
    </citation>
    <scope>NUCLEOTIDE SEQUENCE [LARGE SCALE GENOMIC DNA]</scope>
    <source>
        <strain evidence="3">QJT</strain>
        <tissue evidence="3">Leaf</tissue>
    </source>
</reference>
<evidence type="ECO:0000256" key="1">
    <source>
        <dbReference type="SAM" id="MobiDB-lite"/>
    </source>
</evidence>
<evidence type="ECO:0008006" key="5">
    <source>
        <dbReference type="Google" id="ProtNLM"/>
    </source>
</evidence>
<name>A0AAP0HN66_9MAGN</name>
<proteinExistence type="predicted"/>
<protein>
    <recommendedName>
        <fullName evidence="5">Outer envelope membrane protein 7</fullName>
    </recommendedName>
</protein>
<feature type="transmembrane region" description="Helical" evidence="2">
    <location>
        <begin position="13"/>
        <end position="32"/>
    </location>
</feature>
<keyword evidence="4" id="KW-1185">Reference proteome</keyword>
<dbReference type="PANTHER" id="PTHR33982:SF5">
    <property type="entry name" value="OUTER ENVELOPE MEMBRANE PROTEIN 7"/>
    <property type="match status" value="1"/>
</dbReference>
<comment type="caution">
    <text evidence="3">The sequence shown here is derived from an EMBL/GenBank/DDBJ whole genome shotgun (WGS) entry which is preliminary data.</text>
</comment>
<dbReference type="AlphaFoldDB" id="A0AAP0HN66"/>
<dbReference type="Proteomes" id="UP001417504">
    <property type="component" value="Unassembled WGS sequence"/>
</dbReference>
<feature type="region of interest" description="Disordered" evidence="1">
    <location>
        <begin position="43"/>
        <end position="75"/>
    </location>
</feature>
<evidence type="ECO:0000313" key="4">
    <source>
        <dbReference type="Proteomes" id="UP001417504"/>
    </source>
</evidence>
<sequence>MGRSSKNTNAMKSAVVVMGALAFGWMTIEMVFKPFLDRARDAIDKADPARDPDDDYHNPNLNPNPNTSSADASSL</sequence>
<organism evidence="3 4">
    <name type="scientific">Stephania japonica</name>
    <dbReference type="NCBI Taxonomy" id="461633"/>
    <lineage>
        <taxon>Eukaryota</taxon>
        <taxon>Viridiplantae</taxon>
        <taxon>Streptophyta</taxon>
        <taxon>Embryophyta</taxon>
        <taxon>Tracheophyta</taxon>
        <taxon>Spermatophyta</taxon>
        <taxon>Magnoliopsida</taxon>
        <taxon>Ranunculales</taxon>
        <taxon>Menispermaceae</taxon>
        <taxon>Menispermoideae</taxon>
        <taxon>Cissampelideae</taxon>
        <taxon>Stephania</taxon>
    </lineage>
</organism>
<feature type="compositionally biased region" description="Basic and acidic residues" evidence="1">
    <location>
        <begin position="43"/>
        <end position="57"/>
    </location>
</feature>